<dbReference type="PANTHER" id="PTHR32100">
    <property type="entry name" value="OMEGA-6 FATTY ACID DESATURASE, CHLOROPLASTIC"/>
    <property type="match status" value="1"/>
</dbReference>
<dbReference type="GO" id="GO:0016491">
    <property type="term" value="F:oxidoreductase activity"/>
    <property type="evidence" value="ECO:0007669"/>
    <property type="project" value="InterPro"/>
</dbReference>
<dbReference type="GO" id="GO:0006629">
    <property type="term" value="P:lipid metabolic process"/>
    <property type="evidence" value="ECO:0007669"/>
    <property type="project" value="InterPro"/>
</dbReference>
<keyword evidence="3" id="KW-1133">Transmembrane helix</keyword>
<dbReference type="EMBL" id="CM000144">
    <property type="protein sequence ID" value="EEE67045.1"/>
    <property type="molecule type" value="Genomic_DNA"/>
</dbReference>
<evidence type="ECO:0000256" key="3">
    <source>
        <dbReference type="SAM" id="Phobius"/>
    </source>
</evidence>
<gene>
    <name evidence="5" type="ORF">OsJ_23987</name>
</gene>
<feature type="compositionally biased region" description="Low complexity" evidence="2">
    <location>
        <begin position="106"/>
        <end position="120"/>
    </location>
</feature>
<name>B9FWV8_ORYSJ</name>
<feature type="compositionally biased region" description="Low complexity" evidence="2">
    <location>
        <begin position="65"/>
        <end position="88"/>
    </location>
</feature>
<accession>B9FWV8</accession>
<dbReference type="Pfam" id="PF00487">
    <property type="entry name" value="FA_desaturase"/>
    <property type="match status" value="1"/>
</dbReference>
<sequence>MDMEHQRQTWSSGGRWTWPPFSRALPLPPPPVRLLRVFLRPAQSSSRSREERRRRHLFSLPPPSLLSTTAAPPPHSAAAVPLSPPTLGGPSGDGAGGKSRAAHLHAGAPLRPRRSSSPSIGAPPPRCISLTPLSGAPLSGSGREEEDDGASSAGAERRRTMSGSDLAAWILGMPSAISPPSLFLDTWSTSVGPTCDARNLWPASSGRLVAWPFYWAAQGCFLFVVWIIAHECGHHALQDDTLGLVLHLWLLAPYFSWKYSHQRHHSNTSSQERDEVFVPRFKSDLPWNSPYVYKYNNGPSPGYCSSACSSLSGGRCIWCSTPGVAGTRGSPATSIPPEPST</sequence>
<evidence type="ECO:0000256" key="2">
    <source>
        <dbReference type="SAM" id="MobiDB-lite"/>
    </source>
</evidence>
<dbReference type="InterPro" id="IPR012171">
    <property type="entry name" value="Fatty_acid_desaturase"/>
</dbReference>
<keyword evidence="3" id="KW-0472">Membrane</keyword>
<feature type="transmembrane region" description="Helical" evidence="3">
    <location>
        <begin position="208"/>
        <end position="229"/>
    </location>
</feature>
<dbReference type="InterPro" id="IPR005804">
    <property type="entry name" value="FA_desaturase_dom"/>
</dbReference>
<evidence type="ECO:0000256" key="1">
    <source>
        <dbReference type="ARBA" id="ARBA00009295"/>
    </source>
</evidence>
<reference evidence="5" key="1">
    <citation type="journal article" date="2005" name="PLoS Biol.">
        <title>The genomes of Oryza sativa: a history of duplications.</title>
        <authorList>
            <person name="Yu J."/>
            <person name="Wang J."/>
            <person name="Lin W."/>
            <person name="Li S."/>
            <person name="Li H."/>
            <person name="Zhou J."/>
            <person name="Ni P."/>
            <person name="Dong W."/>
            <person name="Hu S."/>
            <person name="Zeng C."/>
            <person name="Zhang J."/>
            <person name="Zhang Y."/>
            <person name="Li R."/>
            <person name="Xu Z."/>
            <person name="Li S."/>
            <person name="Li X."/>
            <person name="Zheng H."/>
            <person name="Cong L."/>
            <person name="Lin L."/>
            <person name="Yin J."/>
            <person name="Geng J."/>
            <person name="Li G."/>
            <person name="Shi J."/>
            <person name="Liu J."/>
            <person name="Lv H."/>
            <person name="Li J."/>
            <person name="Wang J."/>
            <person name="Deng Y."/>
            <person name="Ran L."/>
            <person name="Shi X."/>
            <person name="Wang X."/>
            <person name="Wu Q."/>
            <person name="Li C."/>
            <person name="Ren X."/>
            <person name="Wang J."/>
            <person name="Wang X."/>
            <person name="Li D."/>
            <person name="Liu D."/>
            <person name="Zhang X."/>
            <person name="Ji Z."/>
            <person name="Zhao W."/>
            <person name="Sun Y."/>
            <person name="Zhang Z."/>
            <person name="Bao J."/>
            <person name="Han Y."/>
            <person name="Dong L."/>
            <person name="Ji J."/>
            <person name="Chen P."/>
            <person name="Wu S."/>
            <person name="Liu J."/>
            <person name="Xiao Y."/>
            <person name="Bu D."/>
            <person name="Tan J."/>
            <person name="Yang L."/>
            <person name="Ye C."/>
            <person name="Zhang J."/>
            <person name="Xu J."/>
            <person name="Zhou Y."/>
            <person name="Yu Y."/>
            <person name="Zhang B."/>
            <person name="Zhuang S."/>
            <person name="Wei H."/>
            <person name="Liu B."/>
            <person name="Lei M."/>
            <person name="Yu H."/>
            <person name="Li Y."/>
            <person name="Xu H."/>
            <person name="Wei S."/>
            <person name="He X."/>
            <person name="Fang L."/>
            <person name="Zhang Z."/>
            <person name="Zhang Y."/>
            <person name="Huang X."/>
            <person name="Su Z."/>
            <person name="Tong W."/>
            <person name="Li J."/>
            <person name="Tong Z."/>
            <person name="Li S."/>
            <person name="Ye J."/>
            <person name="Wang L."/>
            <person name="Fang L."/>
            <person name="Lei T."/>
            <person name="Chen C."/>
            <person name="Chen H."/>
            <person name="Xu Z."/>
            <person name="Li H."/>
            <person name="Huang H."/>
            <person name="Zhang F."/>
            <person name="Xu H."/>
            <person name="Li N."/>
            <person name="Zhao C."/>
            <person name="Li S."/>
            <person name="Dong L."/>
            <person name="Huang Y."/>
            <person name="Li L."/>
            <person name="Xi Y."/>
            <person name="Qi Q."/>
            <person name="Li W."/>
            <person name="Zhang B."/>
            <person name="Hu W."/>
            <person name="Zhang Y."/>
            <person name="Tian X."/>
            <person name="Jiao Y."/>
            <person name="Liang X."/>
            <person name="Jin J."/>
            <person name="Gao L."/>
            <person name="Zheng W."/>
            <person name="Hao B."/>
            <person name="Liu S."/>
            <person name="Wang W."/>
            <person name="Yuan L."/>
            <person name="Cao M."/>
            <person name="McDermott J."/>
            <person name="Samudrala R."/>
            <person name="Wang J."/>
            <person name="Wong G.K."/>
            <person name="Yang H."/>
        </authorList>
    </citation>
    <scope>NUCLEOTIDE SEQUENCE [LARGE SCALE GENOMIC DNA]</scope>
</reference>
<reference evidence="5" key="2">
    <citation type="submission" date="2008-12" db="EMBL/GenBank/DDBJ databases">
        <title>Improved gene annotation of the rice (Oryza sativa) genomes.</title>
        <authorList>
            <person name="Wang J."/>
            <person name="Li R."/>
            <person name="Fan W."/>
            <person name="Huang Q."/>
            <person name="Zhang J."/>
            <person name="Zhou Y."/>
            <person name="Hu Y."/>
            <person name="Zi S."/>
            <person name="Li J."/>
            <person name="Ni P."/>
            <person name="Zheng H."/>
            <person name="Zhang Y."/>
            <person name="Zhao M."/>
            <person name="Hao Q."/>
            <person name="McDermott J."/>
            <person name="Samudrala R."/>
            <person name="Kristiansen K."/>
            <person name="Wong G.K.-S."/>
        </authorList>
    </citation>
    <scope>NUCLEOTIDE SEQUENCE</scope>
</reference>
<evidence type="ECO:0000259" key="4">
    <source>
        <dbReference type="Pfam" id="PF00487"/>
    </source>
</evidence>
<protein>
    <recommendedName>
        <fullName evidence="4">Fatty acid desaturase domain-containing protein</fullName>
    </recommendedName>
</protein>
<comment type="similarity">
    <text evidence="1">Belongs to the fatty acid desaturase type 1 family.</text>
</comment>
<dbReference type="Proteomes" id="UP000007752">
    <property type="component" value="Chromosome 7"/>
</dbReference>
<keyword evidence="3" id="KW-0812">Transmembrane</keyword>
<feature type="transmembrane region" description="Helical" evidence="3">
    <location>
        <begin position="241"/>
        <end position="257"/>
    </location>
</feature>
<organism evidence="5">
    <name type="scientific">Oryza sativa subsp. japonica</name>
    <name type="common">Rice</name>
    <dbReference type="NCBI Taxonomy" id="39947"/>
    <lineage>
        <taxon>Eukaryota</taxon>
        <taxon>Viridiplantae</taxon>
        <taxon>Streptophyta</taxon>
        <taxon>Embryophyta</taxon>
        <taxon>Tracheophyta</taxon>
        <taxon>Spermatophyta</taxon>
        <taxon>Magnoliopsida</taxon>
        <taxon>Liliopsida</taxon>
        <taxon>Poales</taxon>
        <taxon>Poaceae</taxon>
        <taxon>BOP clade</taxon>
        <taxon>Oryzoideae</taxon>
        <taxon>Oryzeae</taxon>
        <taxon>Oryzinae</taxon>
        <taxon>Oryza</taxon>
        <taxon>Oryza sativa</taxon>
    </lineage>
</organism>
<proteinExistence type="inferred from homology"/>
<evidence type="ECO:0000313" key="5">
    <source>
        <dbReference type="EMBL" id="EEE67045.1"/>
    </source>
</evidence>
<feature type="domain" description="Fatty acid desaturase" evidence="4">
    <location>
        <begin position="210"/>
        <end position="288"/>
    </location>
</feature>
<dbReference type="AlphaFoldDB" id="B9FWV8"/>
<feature type="region of interest" description="Disordered" evidence="2">
    <location>
        <begin position="41"/>
        <end position="159"/>
    </location>
</feature>